<dbReference type="Pfam" id="PF01189">
    <property type="entry name" value="Methyltr_RsmB-F"/>
    <property type="match status" value="1"/>
</dbReference>
<name>A0A0D2X256_CAPO3</name>
<protein>
    <submittedName>
        <fullName evidence="13">tRNA (Cytosine-5-)-methyltransferase NSUN2</fullName>
    </submittedName>
</protein>
<dbReference type="eggNOG" id="KOG2198">
    <property type="taxonomic scope" value="Eukaryota"/>
</dbReference>
<accession>A0A0D2X256</accession>
<dbReference type="PANTHER" id="PTHR22808:SF1">
    <property type="entry name" value="RNA CYTOSINE-C(5)-METHYLTRANSFERASE NSUN2-RELATED"/>
    <property type="match status" value="1"/>
</dbReference>
<keyword evidence="9" id="KW-0539">Nucleus</keyword>
<evidence type="ECO:0000256" key="9">
    <source>
        <dbReference type="ARBA" id="ARBA00023242"/>
    </source>
</evidence>
<evidence type="ECO:0000256" key="11">
    <source>
        <dbReference type="SAM" id="MobiDB-lite"/>
    </source>
</evidence>
<feature type="compositionally biased region" description="Low complexity" evidence="11">
    <location>
        <begin position="51"/>
        <end position="63"/>
    </location>
</feature>
<dbReference type="PhylomeDB" id="A0A0D2X256"/>
<evidence type="ECO:0000256" key="3">
    <source>
        <dbReference type="ARBA" id="ARBA00022555"/>
    </source>
</evidence>
<feature type="compositionally biased region" description="Acidic residues" evidence="11">
    <location>
        <begin position="41"/>
        <end position="50"/>
    </location>
</feature>
<keyword evidence="6 10" id="KW-0949">S-adenosyl-L-methionine</keyword>
<dbReference type="InterPro" id="IPR057286">
    <property type="entry name" value="PUA_NSUN2"/>
</dbReference>
<evidence type="ECO:0000256" key="4">
    <source>
        <dbReference type="ARBA" id="ARBA00022603"/>
    </source>
</evidence>
<gene>
    <name evidence="13" type="ORF">CAOG_003017</name>
</gene>
<dbReference type="GO" id="GO:0030488">
    <property type="term" value="P:tRNA methylation"/>
    <property type="evidence" value="ECO:0007669"/>
    <property type="project" value="UniProtKB-ARBA"/>
</dbReference>
<evidence type="ECO:0000259" key="12">
    <source>
        <dbReference type="PROSITE" id="PS51686"/>
    </source>
</evidence>
<dbReference type="PRINTS" id="PR02008">
    <property type="entry name" value="RCMTFAMILY"/>
</dbReference>
<dbReference type="GO" id="GO:0000049">
    <property type="term" value="F:tRNA binding"/>
    <property type="evidence" value="ECO:0007669"/>
    <property type="project" value="UniProtKB-KW"/>
</dbReference>
<keyword evidence="3" id="KW-0820">tRNA-binding</keyword>
<organism evidence="13 14">
    <name type="scientific">Capsaspora owczarzaki (strain ATCC 30864)</name>
    <dbReference type="NCBI Taxonomy" id="595528"/>
    <lineage>
        <taxon>Eukaryota</taxon>
        <taxon>Filasterea</taxon>
        <taxon>Capsaspora</taxon>
    </lineage>
</organism>
<dbReference type="Gene3D" id="3.40.50.150">
    <property type="entry name" value="Vaccinia Virus protein VP39"/>
    <property type="match status" value="1"/>
</dbReference>
<dbReference type="PANTHER" id="PTHR22808">
    <property type="entry name" value="NCL1 YEAST -RELATED NOL1/NOP2/FMU SUN DOMAIN-CONTAINING"/>
    <property type="match status" value="1"/>
</dbReference>
<dbReference type="Pfam" id="PF25376">
    <property type="entry name" value="Pre-PUA_NSUN2"/>
    <property type="match status" value="1"/>
</dbReference>
<keyword evidence="14" id="KW-1185">Reference proteome</keyword>
<dbReference type="GO" id="GO:0005737">
    <property type="term" value="C:cytoplasm"/>
    <property type="evidence" value="ECO:0007669"/>
    <property type="project" value="TreeGrafter"/>
</dbReference>
<dbReference type="GO" id="GO:0005634">
    <property type="term" value="C:nucleus"/>
    <property type="evidence" value="ECO:0007669"/>
    <property type="project" value="UniProtKB-SubCell"/>
</dbReference>
<feature type="compositionally biased region" description="Basic and acidic residues" evidence="11">
    <location>
        <begin position="94"/>
        <end position="105"/>
    </location>
</feature>
<feature type="binding site" evidence="10">
    <location>
        <position position="297"/>
    </location>
    <ligand>
        <name>S-adenosyl-L-methionine</name>
        <dbReference type="ChEBI" id="CHEBI:59789"/>
    </ligand>
</feature>
<feature type="region of interest" description="Disordered" evidence="11">
    <location>
        <begin position="521"/>
        <end position="548"/>
    </location>
</feature>
<dbReference type="STRING" id="595528.A0A0D2X256"/>
<feature type="binding site" evidence="10">
    <location>
        <position position="348"/>
    </location>
    <ligand>
        <name>S-adenosyl-L-methionine</name>
        <dbReference type="ChEBI" id="CHEBI:59789"/>
    </ligand>
</feature>
<dbReference type="InParanoid" id="A0A0D2X256"/>
<evidence type="ECO:0000256" key="5">
    <source>
        <dbReference type="ARBA" id="ARBA00022679"/>
    </source>
</evidence>
<keyword evidence="7" id="KW-0819">tRNA processing</keyword>
<feature type="binding site" evidence="10">
    <location>
        <begin position="267"/>
        <end position="273"/>
    </location>
    <ligand>
        <name>S-adenosyl-L-methionine</name>
        <dbReference type="ChEBI" id="CHEBI:59789"/>
    </ligand>
</feature>
<evidence type="ECO:0000256" key="10">
    <source>
        <dbReference type="PROSITE-ProRule" id="PRU01023"/>
    </source>
</evidence>
<dbReference type="PRINTS" id="PR02011">
    <property type="entry name" value="RCMTNCL1"/>
</dbReference>
<dbReference type="OrthoDB" id="6093671at2759"/>
<dbReference type="EMBL" id="KE346363">
    <property type="protein sequence ID" value="KJE91974.1"/>
    <property type="molecule type" value="Genomic_DNA"/>
</dbReference>
<dbReference type="InterPro" id="IPR023270">
    <property type="entry name" value="RCMT_NCL1"/>
</dbReference>
<sequence length="829" mass="90978">MEQSALPQPQTATTHVTHTSASIFALCGDQQPSKRGRGEDDVAAADDAAPEQDAAAAAAAAGATDDKDGSAGPSRRKQNKRAYLDNKKNRKLRQQKERAAKKAEEGIPADPAQRAEYHRHQPIEMTNARFEAFYKGLSQIIPENEWDAFMETIRKPLPTSFRITGNSKKAAEMKRLLHQFYFPSIETVEIAGERVSRPECLSFYPDERAYQLDTSRKIFRSHPALSAFHKFLTVEVEMGNFCRQEAVSMIPPLFLDVQPHHKVLDMCAAPGSKTGQLVEMLHQNDELMPSGFVVANDANYKRCYLLIHQTKRLCSPSLLVTNLDASLFPTILPGNRQPPVLFDRILCDAPCSGDGTMRKNLDVWKNWRPSSGSNMHRLQIRILRRAVQLLEIGGMMVYSTCSMHPGENEAVVAAILQQMPGALELVDVSDKLPGLKRIPGLHTWKLMDGEGNWYSDASEVPVGHKEKRALRGSLFPPPPEVAAALHLERCVRVTPQLQNTGGFFIALLRKTSSVVKFFATPGGRPARSAPSDAKADEAVGEVIPEDAVPIVGEDEEDEAEDAADKAAAAAAVAGDNADDDDAAAPADDQKEVAMHVETVFPKNTRTEAGYYFLTPEDPVVKLIVDYFDISPEFDVTKLASRSEAGKRTIYLVNDSLKQVMNAVNASKLNLIMSGVKLFEKASSTNGRFPYRVTNDGVQLILPYLRKRVVHMTYPDVLVIAKGDRTPFFDRMAPSTREQLQALAAVEQGAGVLVFDPQLNPHPDNTEIVERVCISTWIGKVSLNVMVSKEDMASLKNLIVVPDLAALSATAATTDSTASSEAAPMDVVAE</sequence>
<comment type="subcellular location">
    <subcellularLocation>
        <location evidence="1">Nucleus</location>
    </subcellularLocation>
</comment>
<dbReference type="Pfam" id="PF25378">
    <property type="entry name" value="PUA_NSUN2"/>
    <property type="match status" value="1"/>
</dbReference>
<evidence type="ECO:0000313" key="13">
    <source>
        <dbReference type="EMBL" id="KJE91974.1"/>
    </source>
</evidence>
<evidence type="ECO:0000256" key="7">
    <source>
        <dbReference type="ARBA" id="ARBA00022694"/>
    </source>
</evidence>
<keyword evidence="8 10" id="KW-0694">RNA-binding</keyword>
<dbReference type="PROSITE" id="PS51686">
    <property type="entry name" value="SAM_MT_RSMB_NOP"/>
    <property type="match status" value="1"/>
</dbReference>
<feature type="binding site" evidence="10">
    <location>
        <position position="324"/>
    </location>
    <ligand>
        <name>S-adenosyl-L-methionine</name>
        <dbReference type="ChEBI" id="CHEBI:59789"/>
    </ligand>
</feature>
<dbReference type="InterPro" id="IPR023267">
    <property type="entry name" value="RCMT"/>
</dbReference>
<evidence type="ECO:0000256" key="1">
    <source>
        <dbReference type="ARBA" id="ARBA00004123"/>
    </source>
</evidence>
<evidence type="ECO:0000256" key="2">
    <source>
        <dbReference type="ARBA" id="ARBA00007494"/>
    </source>
</evidence>
<dbReference type="GO" id="GO:0016428">
    <property type="term" value="F:tRNA (cytidine-5-)-methyltransferase activity"/>
    <property type="evidence" value="ECO:0007669"/>
    <property type="project" value="InterPro"/>
</dbReference>
<dbReference type="InterPro" id="IPR029063">
    <property type="entry name" value="SAM-dependent_MTases_sf"/>
</dbReference>
<feature type="active site" description="Nucleophile" evidence="10">
    <location>
        <position position="401"/>
    </location>
</feature>
<evidence type="ECO:0000256" key="8">
    <source>
        <dbReference type="ARBA" id="ARBA00022884"/>
    </source>
</evidence>
<feature type="domain" description="SAM-dependent MTase RsmB/NOP-type" evidence="12">
    <location>
        <begin position="149"/>
        <end position="511"/>
    </location>
</feature>
<keyword evidence="4 10" id="KW-0489">Methyltransferase</keyword>
<dbReference type="InterPro" id="IPR018314">
    <property type="entry name" value="RsmB/NOL1/NOP2-like_CS"/>
</dbReference>
<comment type="similarity">
    <text evidence="2 10">Belongs to the class I-like SAM-binding methyltransferase superfamily. RsmB/NOP family.</text>
</comment>
<evidence type="ECO:0000256" key="6">
    <source>
        <dbReference type="ARBA" id="ARBA00022691"/>
    </source>
</evidence>
<dbReference type="InterPro" id="IPR057285">
    <property type="entry name" value="Pre-PUA_NSUN2"/>
</dbReference>
<feature type="region of interest" description="Disordered" evidence="11">
    <location>
        <begin position="27"/>
        <end position="110"/>
    </location>
</feature>
<dbReference type="FunCoup" id="A0A0D2X256">
    <property type="interactions" value="827"/>
</dbReference>
<dbReference type="InterPro" id="IPR049560">
    <property type="entry name" value="MeTrfase_RsmB-F_NOP2_cat"/>
</dbReference>
<dbReference type="Proteomes" id="UP000008743">
    <property type="component" value="Unassembled WGS sequence"/>
</dbReference>
<dbReference type="AlphaFoldDB" id="A0A0D2X256"/>
<dbReference type="SUPFAM" id="SSF53335">
    <property type="entry name" value="S-adenosyl-L-methionine-dependent methyltransferases"/>
    <property type="match status" value="1"/>
</dbReference>
<proteinExistence type="inferred from homology"/>
<keyword evidence="5 10" id="KW-0808">Transferase</keyword>
<reference evidence="14" key="1">
    <citation type="submission" date="2011-02" db="EMBL/GenBank/DDBJ databases">
        <title>The Genome Sequence of Capsaspora owczarzaki ATCC 30864.</title>
        <authorList>
            <person name="Russ C."/>
            <person name="Cuomo C."/>
            <person name="Burger G."/>
            <person name="Gray M.W."/>
            <person name="Holland P.W.H."/>
            <person name="King N."/>
            <person name="Lang F.B.F."/>
            <person name="Roger A.J."/>
            <person name="Ruiz-Trillo I."/>
            <person name="Young S.K."/>
            <person name="Zeng Q."/>
            <person name="Gargeya S."/>
            <person name="Alvarado L."/>
            <person name="Berlin A."/>
            <person name="Chapman S.B."/>
            <person name="Chen Z."/>
            <person name="Freedman E."/>
            <person name="Gellesch M."/>
            <person name="Goldberg J."/>
            <person name="Griggs A."/>
            <person name="Gujja S."/>
            <person name="Heilman E."/>
            <person name="Heiman D."/>
            <person name="Howarth C."/>
            <person name="Mehta T."/>
            <person name="Neiman D."/>
            <person name="Pearson M."/>
            <person name="Roberts A."/>
            <person name="Saif S."/>
            <person name="Shea T."/>
            <person name="Shenoy N."/>
            <person name="Sisk P."/>
            <person name="Stolte C."/>
            <person name="Sykes S."/>
            <person name="White J."/>
            <person name="Yandava C."/>
            <person name="Haas B."/>
            <person name="Nusbaum C."/>
            <person name="Birren B."/>
        </authorList>
    </citation>
    <scope>NUCLEOTIDE SEQUENCE</scope>
    <source>
        <strain evidence="14">ATCC 30864</strain>
    </source>
</reference>
<dbReference type="PROSITE" id="PS01153">
    <property type="entry name" value="NOL1_NOP2_SUN"/>
    <property type="match status" value="1"/>
</dbReference>
<dbReference type="InterPro" id="IPR001678">
    <property type="entry name" value="MeTrfase_RsmB-F_NOP2_dom"/>
</dbReference>
<evidence type="ECO:0000313" key="14">
    <source>
        <dbReference type="Proteomes" id="UP000008743"/>
    </source>
</evidence>